<dbReference type="RefSeq" id="XP_025362038.1">
    <property type="nucleotide sequence ID" value="XM_025508265.1"/>
</dbReference>
<keyword evidence="2" id="KW-0732">Signal</keyword>
<keyword evidence="4" id="KW-1185">Reference proteome</keyword>
<accession>A0A316UQ54</accession>
<dbReference type="EMBL" id="KZ819668">
    <property type="protein sequence ID" value="PWN27426.1"/>
    <property type="molecule type" value="Genomic_DNA"/>
</dbReference>
<dbReference type="AlphaFoldDB" id="A0A316UQ54"/>
<name>A0A316UQ54_9BASI</name>
<sequence length="281" mass="30920">MVSISLLNMLLMAGSNVTRDATVDAAPSLRTWHGGHFWHGGAKELVDRHSLRKPCGYEHKVNKSLQAELKPLVDHYHALLSTGTSPRQHKRKQFQSFFTLSGPSQIGGVLSLTKSRTRTGRLRGRKGQRARGATKQTGRSAQQRSRVTWIVADILSSTADFAISPFEVNRYGFSFAFERITRTQNARWAQQDGFTGAGGSQIVTAAMTSQLSINACNKLQVYMERFGPLAAAQPGQECQYYTESDSIHLDYRGLPGGGLYWNNEGKVLTHEGTAAADTTAM</sequence>
<evidence type="ECO:0000256" key="2">
    <source>
        <dbReference type="SAM" id="SignalP"/>
    </source>
</evidence>
<evidence type="ECO:0000256" key="1">
    <source>
        <dbReference type="SAM" id="MobiDB-lite"/>
    </source>
</evidence>
<evidence type="ECO:0000313" key="3">
    <source>
        <dbReference type="EMBL" id="PWN27426.1"/>
    </source>
</evidence>
<evidence type="ECO:0000313" key="4">
    <source>
        <dbReference type="Proteomes" id="UP000245884"/>
    </source>
</evidence>
<dbReference type="GeneID" id="37030088"/>
<dbReference type="Proteomes" id="UP000245884">
    <property type="component" value="Unassembled WGS sequence"/>
</dbReference>
<feature type="compositionally biased region" description="Basic residues" evidence="1">
    <location>
        <begin position="117"/>
        <end position="129"/>
    </location>
</feature>
<gene>
    <name evidence="3" type="ORF">BDZ90DRAFT_260508</name>
</gene>
<feature type="region of interest" description="Disordered" evidence="1">
    <location>
        <begin position="117"/>
        <end position="141"/>
    </location>
</feature>
<reference evidence="3 4" key="1">
    <citation type="journal article" date="2018" name="Mol. Biol. Evol.">
        <title>Broad Genomic Sampling Reveals a Smut Pathogenic Ancestry of the Fungal Clade Ustilaginomycotina.</title>
        <authorList>
            <person name="Kijpornyongpan T."/>
            <person name="Mondo S.J."/>
            <person name="Barry K."/>
            <person name="Sandor L."/>
            <person name="Lee J."/>
            <person name="Lipzen A."/>
            <person name="Pangilinan J."/>
            <person name="LaButti K."/>
            <person name="Hainaut M."/>
            <person name="Henrissat B."/>
            <person name="Grigoriev I.V."/>
            <person name="Spatafora J.W."/>
            <person name="Aime M.C."/>
        </authorList>
    </citation>
    <scope>NUCLEOTIDE SEQUENCE [LARGE SCALE GENOMIC DNA]</scope>
    <source>
        <strain evidence="3 4">MCA 5214</strain>
    </source>
</reference>
<protein>
    <submittedName>
        <fullName evidence="3">Uncharacterized protein</fullName>
    </submittedName>
</protein>
<feature type="signal peptide" evidence="2">
    <location>
        <begin position="1"/>
        <end position="20"/>
    </location>
</feature>
<proteinExistence type="predicted"/>
<organism evidence="3 4">
    <name type="scientific">Jaminaea rosea</name>
    <dbReference type="NCBI Taxonomy" id="1569628"/>
    <lineage>
        <taxon>Eukaryota</taxon>
        <taxon>Fungi</taxon>
        <taxon>Dikarya</taxon>
        <taxon>Basidiomycota</taxon>
        <taxon>Ustilaginomycotina</taxon>
        <taxon>Exobasidiomycetes</taxon>
        <taxon>Microstromatales</taxon>
        <taxon>Microstromatales incertae sedis</taxon>
        <taxon>Jaminaea</taxon>
    </lineage>
</organism>
<feature type="chain" id="PRO_5016429664" evidence="2">
    <location>
        <begin position="21"/>
        <end position="281"/>
    </location>
</feature>